<proteinExistence type="predicted"/>
<feature type="compositionally biased region" description="Polar residues" evidence="1">
    <location>
        <begin position="308"/>
        <end position="318"/>
    </location>
</feature>
<evidence type="ECO:0000313" key="3">
    <source>
        <dbReference type="EMBL" id="VVC31228.1"/>
    </source>
</evidence>
<evidence type="ECO:0000313" key="4">
    <source>
        <dbReference type="Proteomes" id="UP000325440"/>
    </source>
</evidence>
<dbReference type="Proteomes" id="UP000325440">
    <property type="component" value="Unassembled WGS sequence"/>
</dbReference>
<evidence type="ECO:0000259" key="2">
    <source>
        <dbReference type="Pfam" id="PF14214"/>
    </source>
</evidence>
<feature type="domain" description="Helitron helicase-like" evidence="2">
    <location>
        <begin position="83"/>
        <end position="146"/>
    </location>
</feature>
<keyword evidence="3" id="KW-0067">ATP-binding</keyword>
<dbReference type="OrthoDB" id="6614296at2759"/>
<dbReference type="AlphaFoldDB" id="A0A5E4MN16"/>
<dbReference type="PANTHER" id="PTHR45786:SF74">
    <property type="entry name" value="ATP-DEPENDENT DNA HELICASE"/>
    <property type="match status" value="1"/>
</dbReference>
<keyword evidence="3" id="KW-0347">Helicase</keyword>
<feature type="region of interest" description="Disordered" evidence="1">
    <location>
        <begin position="287"/>
        <end position="318"/>
    </location>
</feature>
<dbReference type="GO" id="GO:0004386">
    <property type="term" value="F:helicase activity"/>
    <property type="evidence" value="ECO:0007669"/>
    <property type="project" value="UniProtKB-KW"/>
</dbReference>
<keyword evidence="3" id="KW-0378">Hydrolase</keyword>
<name>A0A5E4MN16_9HEMI</name>
<dbReference type="PANTHER" id="PTHR45786">
    <property type="entry name" value="DNA BINDING PROTEIN-LIKE"/>
    <property type="match status" value="1"/>
</dbReference>
<keyword evidence="4" id="KW-1185">Reference proteome</keyword>
<reference evidence="3 4" key="1">
    <citation type="submission" date="2019-08" db="EMBL/GenBank/DDBJ databases">
        <authorList>
            <person name="Alioto T."/>
            <person name="Alioto T."/>
            <person name="Gomez Garrido J."/>
        </authorList>
    </citation>
    <scope>NUCLEOTIDE SEQUENCE [LARGE SCALE GENOMIC DNA]</scope>
</reference>
<protein>
    <submittedName>
        <fullName evidence="3">Helitron helicase-like domain</fullName>
    </submittedName>
</protein>
<dbReference type="InterPro" id="IPR025476">
    <property type="entry name" value="Helitron_helicase-like"/>
</dbReference>
<keyword evidence="3" id="KW-0547">Nucleotide-binding</keyword>
<sequence length="318" mass="37119">MLHHNNPNIKDLKTTLERVLQNSKNFEIIIHADNADNAHRGRYNAPTTSEVSLVIVGQQFEKRDIIEAKTKLPLQKTVSASQFYSYHIMIRQTEINHLLYLRSLFNQYLVDMYAKIETERLNFIKNNQIQFRADNYIHLRDAIGRQDTYKILPILDAMTYVRHYGRPDLFITFTCNPRWKEVSNASLSKQKSYDRHNIIARIFHLKVKTLMILLTKGNLFGEVQCFMYSVEWQKRGLPHIHILLWLKQRISPDKLDCIISAEIPDPEKDSLLYDIIKANMIHGPCGNSNNRSPCMDSDSKKYPRPFIQETQTGDAGIQ</sequence>
<feature type="non-terminal residue" evidence="3">
    <location>
        <position position="318"/>
    </location>
</feature>
<gene>
    <name evidence="3" type="ORF">CINCED_3A013629</name>
</gene>
<accession>A0A5E4MN16</accession>
<organism evidence="3 4">
    <name type="scientific">Cinara cedri</name>
    <dbReference type="NCBI Taxonomy" id="506608"/>
    <lineage>
        <taxon>Eukaryota</taxon>
        <taxon>Metazoa</taxon>
        <taxon>Ecdysozoa</taxon>
        <taxon>Arthropoda</taxon>
        <taxon>Hexapoda</taxon>
        <taxon>Insecta</taxon>
        <taxon>Pterygota</taxon>
        <taxon>Neoptera</taxon>
        <taxon>Paraneoptera</taxon>
        <taxon>Hemiptera</taxon>
        <taxon>Sternorrhyncha</taxon>
        <taxon>Aphidomorpha</taxon>
        <taxon>Aphidoidea</taxon>
        <taxon>Aphididae</taxon>
        <taxon>Lachninae</taxon>
        <taxon>Cinara</taxon>
    </lineage>
</organism>
<feature type="domain" description="Helitron helicase-like" evidence="2">
    <location>
        <begin position="155"/>
        <end position="244"/>
    </location>
</feature>
<dbReference type="Pfam" id="PF14214">
    <property type="entry name" value="Helitron_like_N"/>
    <property type="match status" value="2"/>
</dbReference>
<evidence type="ECO:0000256" key="1">
    <source>
        <dbReference type="SAM" id="MobiDB-lite"/>
    </source>
</evidence>
<dbReference type="EMBL" id="CABPRJ010000658">
    <property type="protein sequence ID" value="VVC31228.1"/>
    <property type="molecule type" value="Genomic_DNA"/>
</dbReference>